<dbReference type="EMBL" id="JAHYIQ010000063">
    <property type="protein sequence ID" value="KAK1116752.1"/>
    <property type="molecule type" value="Genomic_DNA"/>
</dbReference>
<protein>
    <submittedName>
        <fullName evidence="1">Uncharacterized protein</fullName>
    </submittedName>
</protein>
<reference evidence="1" key="1">
    <citation type="submission" date="2021-10" db="EMBL/GenBank/DDBJ databases">
        <title>Melipona bicolor Genome sequencing and assembly.</title>
        <authorList>
            <person name="Araujo N.S."/>
            <person name="Arias M.C."/>
        </authorList>
    </citation>
    <scope>NUCLEOTIDE SEQUENCE</scope>
    <source>
        <strain evidence="1">USP_2M_L1-L4_2017</strain>
        <tissue evidence="1">Whole body</tissue>
    </source>
</reference>
<sequence length="103" mass="11973">MISDIPKLLEISIVIEGRICNLLERRVLDTKKRRELDIFSLLLASCSVKFHLSIETVRNCILYLLRLTFTLFVTFVKNKEFVDNCSLQAVDNIEFCPKELPLI</sequence>
<comment type="caution">
    <text evidence="1">The sequence shown here is derived from an EMBL/GenBank/DDBJ whole genome shotgun (WGS) entry which is preliminary data.</text>
</comment>
<evidence type="ECO:0000313" key="1">
    <source>
        <dbReference type="EMBL" id="KAK1116752.1"/>
    </source>
</evidence>
<gene>
    <name evidence="1" type="ORF">K0M31_018141</name>
</gene>
<dbReference type="Proteomes" id="UP001177670">
    <property type="component" value="Unassembled WGS sequence"/>
</dbReference>
<accession>A0AA40FD33</accession>
<organism evidence="1 2">
    <name type="scientific">Melipona bicolor</name>
    <dbReference type="NCBI Taxonomy" id="60889"/>
    <lineage>
        <taxon>Eukaryota</taxon>
        <taxon>Metazoa</taxon>
        <taxon>Ecdysozoa</taxon>
        <taxon>Arthropoda</taxon>
        <taxon>Hexapoda</taxon>
        <taxon>Insecta</taxon>
        <taxon>Pterygota</taxon>
        <taxon>Neoptera</taxon>
        <taxon>Endopterygota</taxon>
        <taxon>Hymenoptera</taxon>
        <taxon>Apocrita</taxon>
        <taxon>Aculeata</taxon>
        <taxon>Apoidea</taxon>
        <taxon>Anthophila</taxon>
        <taxon>Apidae</taxon>
        <taxon>Melipona</taxon>
    </lineage>
</organism>
<proteinExistence type="predicted"/>
<dbReference type="AlphaFoldDB" id="A0AA40FD33"/>
<name>A0AA40FD33_9HYME</name>
<evidence type="ECO:0000313" key="2">
    <source>
        <dbReference type="Proteomes" id="UP001177670"/>
    </source>
</evidence>
<keyword evidence="2" id="KW-1185">Reference proteome</keyword>